<evidence type="ECO:0000313" key="2">
    <source>
        <dbReference type="Proteomes" id="UP001465976"/>
    </source>
</evidence>
<reference evidence="1 2" key="1">
    <citation type="submission" date="2024-02" db="EMBL/GenBank/DDBJ databases">
        <title>A draft genome for the cacao thread blight pathogen Marasmius crinis-equi.</title>
        <authorList>
            <person name="Cohen S.P."/>
            <person name="Baruah I.K."/>
            <person name="Amoako-Attah I."/>
            <person name="Bukari Y."/>
            <person name="Meinhardt L.W."/>
            <person name="Bailey B.A."/>
        </authorList>
    </citation>
    <scope>NUCLEOTIDE SEQUENCE [LARGE SCALE GENOMIC DNA]</scope>
    <source>
        <strain evidence="1 2">GH-76</strain>
    </source>
</reference>
<sequence length="692" mass="79113">MPQYVIDTRYGVIKDPLFVAESIERYPTIRTAIDALRRNGRPGTGYAMSLLAANPPPTTHVETFLQSIVSLASHQFDTPAKAMMMKTNFWRIVVPWFVSLLKDFILCDEKPRTPQGVDCRERTLWIVPFFFWRPWQSLKIVLDIGSDESHRLFADLRSLVAQVWFKLLESSHHTAGSWSRFISAFAFDHKSHLDTVVAMLRASIPIHFSGQPVRVFARYIDQELSRLPLMHLQELHNFSAVMILLGMGFMEKDSLAADSPLGRTPSATKYILPVLVRLLSRLFRKVLPDTPISNPDPDPKYAITRRAMDLIDDITDGAAEISCLLDAGFVEMMWKVHPYHLLLVIDEESGRTCEDLTCTLLRRICRYLIYPTILHRFLITMNRIEKPEGLENDLIKRSPKLWECWQELKEKATILYGVRQKMKATGQFLACSYPENLLNPVMLVLKLVLSVNSCRTVWLTLGIFVAKDVQSRSIVRELVRNTTGNLGIEGFVHGFATSSKANGDILTISEENAHFFEVFVHHYLRRHAGAIENTMKTYSLTPYTLSLTAVRPNRLKDLRLIGEGIRRPIVVLDFESVHNQNPILNECLHVVDPITMEQQFGTRIMFPDDIEDFLAAWRGYDGAHSLAILALLPGRLGRSYLVPLIIGGWKSKINASAIKSEEVDRVVRVRRELQQYTSRGKEVTHFRGRCDW</sequence>
<dbReference type="EMBL" id="JBAHYK010001740">
    <property type="protein sequence ID" value="KAL0566896.1"/>
    <property type="molecule type" value="Genomic_DNA"/>
</dbReference>
<keyword evidence="2" id="KW-1185">Reference proteome</keyword>
<dbReference type="Proteomes" id="UP001465976">
    <property type="component" value="Unassembled WGS sequence"/>
</dbReference>
<proteinExistence type="predicted"/>
<protein>
    <submittedName>
        <fullName evidence="1">Uncharacterized protein</fullName>
    </submittedName>
</protein>
<gene>
    <name evidence="1" type="ORF">V5O48_015101</name>
</gene>
<accession>A0ABR3EVR4</accession>
<comment type="caution">
    <text evidence="1">The sequence shown here is derived from an EMBL/GenBank/DDBJ whole genome shotgun (WGS) entry which is preliminary data.</text>
</comment>
<organism evidence="1 2">
    <name type="scientific">Marasmius crinis-equi</name>
    <dbReference type="NCBI Taxonomy" id="585013"/>
    <lineage>
        <taxon>Eukaryota</taxon>
        <taxon>Fungi</taxon>
        <taxon>Dikarya</taxon>
        <taxon>Basidiomycota</taxon>
        <taxon>Agaricomycotina</taxon>
        <taxon>Agaricomycetes</taxon>
        <taxon>Agaricomycetidae</taxon>
        <taxon>Agaricales</taxon>
        <taxon>Marasmiineae</taxon>
        <taxon>Marasmiaceae</taxon>
        <taxon>Marasmius</taxon>
    </lineage>
</organism>
<name>A0ABR3EVR4_9AGAR</name>
<evidence type="ECO:0000313" key="1">
    <source>
        <dbReference type="EMBL" id="KAL0566896.1"/>
    </source>
</evidence>